<protein>
    <submittedName>
        <fullName evidence="2">Acetyltransferase (GNAT) family protein</fullName>
    </submittedName>
</protein>
<evidence type="ECO:0000259" key="1">
    <source>
        <dbReference type="PROSITE" id="PS51186"/>
    </source>
</evidence>
<reference evidence="3" key="1">
    <citation type="submission" date="2016-10" db="EMBL/GenBank/DDBJ databases">
        <authorList>
            <person name="Varghese N."/>
            <person name="Submissions S."/>
        </authorList>
    </citation>
    <scope>NUCLEOTIDE SEQUENCE [LARGE SCALE GENOMIC DNA]</scope>
    <source>
        <strain evidence="3">DSM 26471</strain>
    </source>
</reference>
<name>A0A1I3UJ96_9RHOB</name>
<gene>
    <name evidence="2" type="ORF">SAMN04487991_3076</name>
</gene>
<evidence type="ECO:0000313" key="2">
    <source>
        <dbReference type="EMBL" id="SFJ82779.1"/>
    </source>
</evidence>
<dbReference type="CDD" id="cd04301">
    <property type="entry name" value="NAT_SF"/>
    <property type="match status" value="1"/>
</dbReference>
<dbReference type="InterPro" id="IPR013653">
    <property type="entry name" value="GCN5-like_dom"/>
</dbReference>
<dbReference type="RefSeq" id="WP_090061591.1">
    <property type="nucleotide sequence ID" value="NZ_FORH01000006.1"/>
</dbReference>
<dbReference type="Proteomes" id="UP000199630">
    <property type="component" value="Unassembled WGS sequence"/>
</dbReference>
<accession>A0A1I3UJ96</accession>
<dbReference type="Gene3D" id="3.40.630.30">
    <property type="match status" value="1"/>
</dbReference>
<dbReference type="OrthoDB" id="7365268at2"/>
<dbReference type="Pfam" id="PF08445">
    <property type="entry name" value="FR47"/>
    <property type="match status" value="1"/>
</dbReference>
<keyword evidence="3" id="KW-1185">Reference proteome</keyword>
<dbReference type="SUPFAM" id="SSF55729">
    <property type="entry name" value="Acyl-CoA N-acyltransferases (Nat)"/>
    <property type="match status" value="1"/>
</dbReference>
<keyword evidence="2" id="KW-0808">Transferase</keyword>
<dbReference type="STRING" id="588602.SAMN04487991_3076"/>
<feature type="domain" description="N-acetyltransferase" evidence="1">
    <location>
        <begin position="137"/>
        <end position="285"/>
    </location>
</feature>
<dbReference type="InterPro" id="IPR016181">
    <property type="entry name" value="Acyl_CoA_acyltransferase"/>
</dbReference>
<dbReference type="AlphaFoldDB" id="A0A1I3UJ96"/>
<dbReference type="GO" id="GO:0016747">
    <property type="term" value="F:acyltransferase activity, transferring groups other than amino-acyl groups"/>
    <property type="evidence" value="ECO:0007669"/>
    <property type="project" value="InterPro"/>
</dbReference>
<dbReference type="EMBL" id="FORH01000006">
    <property type="protein sequence ID" value="SFJ82779.1"/>
    <property type="molecule type" value="Genomic_DNA"/>
</dbReference>
<organism evidence="2 3">
    <name type="scientific">Celeribacter neptunius</name>
    <dbReference type="NCBI Taxonomy" id="588602"/>
    <lineage>
        <taxon>Bacteria</taxon>
        <taxon>Pseudomonadati</taxon>
        <taxon>Pseudomonadota</taxon>
        <taxon>Alphaproteobacteria</taxon>
        <taxon>Rhodobacterales</taxon>
        <taxon>Roseobacteraceae</taxon>
        <taxon>Celeribacter</taxon>
    </lineage>
</organism>
<evidence type="ECO:0000313" key="3">
    <source>
        <dbReference type="Proteomes" id="UP000199630"/>
    </source>
</evidence>
<dbReference type="PROSITE" id="PS51186">
    <property type="entry name" value="GNAT"/>
    <property type="match status" value="1"/>
</dbReference>
<dbReference type="InterPro" id="IPR000182">
    <property type="entry name" value="GNAT_dom"/>
</dbReference>
<proteinExistence type="predicted"/>
<sequence>MIRKAVAADVPQLTEFLTRHIETSMFLLGNLEAHGVSGSDHPHATTYYLRLAGEEITGVFGIANGGFLMCQLPGITGAEVRDFVALADGVTFRGMTGEVAQLRSFLSVLPVPQARWQMQEIEPLYALDLGLLHQIDARIRRVLPGDRGLLATWFHHYFEDTGLASGAQALSEAEERADEAMSNPDIRILLDAEDKPCAMSALNARAGTALQVGGVFVPRALRGRGLAGRVVAAMLAELRAEGATRAILFAASKDAARAYEKIGFEQLGEYMLAIPKAPLTLEVSA</sequence>